<name>A0AAD3TKY7_NEPGR</name>
<sequence>MLCLLGFIYGDGWATALVFGVMILPGRSRLQFDADDCSEVVVVCCDSFRGHCYFFVAHFAPAWMCEFGPVHDNDFDSLVGCNPARYWAEWLSRMHTPSALPYVGLWVCGNASRFCLEVDSGLGPTCNIPNKDQYWSPNKHNLVSNPHKVHQIDRQQPQVHAPVEQTAPTSGASGIVEELSSHQALTELAKGIFAGSSQGSHTDPIVGCCQEPARKVEPVYALVQTPSDCSSLLPILDPKNCRHQLLLDS</sequence>
<organism evidence="2 3">
    <name type="scientific">Nepenthes gracilis</name>
    <name type="common">Slender pitcher plant</name>
    <dbReference type="NCBI Taxonomy" id="150966"/>
    <lineage>
        <taxon>Eukaryota</taxon>
        <taxon>Viridiplantae</taxon>
        <taxon>Streptophyta</taxon>
        <taxon>Embryophyta</taxon>
        <taxon>Tracheophyta</taxon>
        <taxon>Spermatophyta</taxon>
        <taxon>Magnoliopsida</taxon>
        <taxon>eudicotyledons</taxon>
        <taxon>Gunneridae</taxon>
        <taxon>Pentapetalae</taxon>
        <taxon>Caryophyllales</taxon>
        <taxon>Nepenthaceae</taxon>
        <taxon>Nepenthes</taxon>
    </lineage>
</organism>
<dbReference type="AlphaFoldDB" id="A0AAD3TKY7"/>
<feature type="transmembrane region" description="Helical" evidence="1">
    <location>
        <begin position="6"/>
        <end position="24"/>
    </location>
</feature>
<dbReference type="Proteomes" id="UP001279734">
    <property type="component" value="Unassembled WGS sequence"/>
</dbReference>
<keyword evidence="3" id="KW-1185">Reference proteome</keyword>
<proteinExistence type="predicted"/>
<evidence type="ECO:0000313" key="2">
    <source>
        <dbReference type="EMBL" id="GMH31880.1"/>
    </source>
</evidence>
<evidence type="ECO:0000256" key="1">
    <source>
        <dbReference type="SAM" id="Phobius"/>
    </source>
</evidence>
<dbReference type="EMBL" id="BSYO01000043">
    <property type="protein sequence ID" value="GMH31880.1"/>
    <property type="molecule type" value="Genomic_DNA"/>
</dbReference>
<comment type="caution">
    <text evidence="2">The sequence shown here is derived from an EMBL/GenBank/DDBJ whole genome shotgun (WGS) entry which is preliminary data.</text>
</comment>
<keyword evidence="1" id="KW-0812">Transmembrane</keyword>
<protein>
    <submittedName>
        <fullName evidence="2">Uncharacterized protein</fullName>
    </submittedName>
</protein>
<gene>
    <name evidence="2" type="ORF">Nepgr_033724</name>
</gene>
<keyword evidence="1" id="KW-0472">Membrane</keyword>
<keyword evidence="1" id="KW-1133">Transmembrane helix</keyword>
<evidence type="ECO:0000313" key="3">
    <source>
        <dbReference type="Proteomes" id="UP001279734"/>
    </source>
</evidence>
<reference evidence="2" key="1">
    <citation type="submission" date="2023-05" db="EMBL/GenBank/DDBJ databases">
        <title>Nepenthes gracilis genome sequencing.</title>
        <authorList>
            <person name="Fukushima K."/>
        </authorList>
    </citation>
    <scope>NUCLEOTIDE SEQUENCE</scope>
    <source>
        <strain evidence="2">SING2019-196</strain>
    </source>
</reference>
<accession>A0AAD3TKY7</accession>